<keyword evidence="5" id="KW-1185">Reference proteome</keyword>
<dbReference type="InterPro" id="IPR001789">
    <property type="entry name" value="Sig_transdc_resp-reg_receiver"/>
</dbReference>
<evidence type="ECO:0000256" key="2">
    <source>
        <dbReference type="PROSITE-ProRule" id="PRU00169"/>
    </source>
</evidence>
<evidence type="ECO:0000259" key="3">
    <source>
        <dbReference type="PROSITE" id="PS50110"/>
    </source>
</evidence>
<accession>A0ABY6MH81</accession>
<dbReference type="SMART" id="SM00448">
    <property type="entry name" value="REC"/>
    <property type="match status" value="1"/>
</dbReference>
<evidence type="ECO:0000256" key="1">
    <source>
        <dbReference type="ARBA" id="ARBA00022553"/>
    </source>
</evidence>
<dbReference type="PANTHER" id="PTHR44591:SF3">
    <property type="entry name" value="RESPONSE REGULATORY DOMAIN-CONTAINING PROTEIN"/>
    <property type="match status" value="1"/>
</dbReference>
<gene>
    <name evidence="4" type="ORF">OM944_01315</name>
</gene>
<name>A0ABY6MH81_9BACT</name>
<dbReference type="Gene3D" id="3.40.50.2300">
    <property type="match status" value="1"/>
</dbReference>
<dbReference type="InterPro" id="IPR050595">
    <property type="entry name" value="Bact_response_regulator"/>
</dbReference>
<feature type="domain" description="Response regulatory" evidence="3">
    <location>
        <begin position="5"/>
        <end position="119"/>
    </location>
</feature>
<dbReference type="Pfam" id="PF00072">
    <property type="entry name" value="Response_reg"/>
    <property type="match status" value="1"/>
</dbReference>
<keyword evidence="1 2" id="KW-0597">Phosphoprotein</keyword>
<protein>
    <submittedName>
        <fullName evidence="4">Response regulator</fullName>
    </submittedName>
</protein>
<feature type="modified residue" description="4-aspartylphosphate" evidence="2">
    <location>
        <position position="54"/>
    </location>
</feature>
<dbReference type="RefSeq" id="WP_264809671.1">
    <property type="nucleotide sequence ID" value="NZ_CP110226.1"/>
</dbReference>
<evidence type="ECO:0000313" key="5">
    <source>
        <dbReference type="Proteomes" id="UP001163156"/>
    </source>
</evidence>
<dbReference type="PANTHER" id="PTHR44591">
    <property type="entry name" value="STRESS RESPONSE REGULATOR PROTEIN 1"/>
    <property type="match status" value="1"/>
</dbReference>
<evidence type="ECO:0000313" key="4">
    <source>
        <dbReference type="EMBL" id="UZD23136.1"/>
    </source>
</evidence>
<dbReference type="CDD" id="cd00156">
    <property type="entry name" value="REC"/>
    <property type="match status" value="1"/>
</dbReference>
<dbReference type="Proteomes" id="UP001163156">
    <property type="component" value="Chromosome"/>
</dbReference>
<sequence>MTNNLILVVDDEPEIRSLLVRFLGKKGFTVHSAGTLSEGRNMIKEFNPSLVFLDVNLPDGNGLNELKQLNSADQRAKVIMMSAFDHNEVKLAAIQSGALDFLSKPFNIARLDQVIQSQLINLSNPNNEHGKDLSN</sequence>
<dbReference type="InterPro" id="IPR011006">
    <property type="entry name" value="CheY-like_superfamily"/>
</dbReference>
<dbReference type="PROSITE" id="PS50110">
    <property type="entry name" value="RESPONSE_REGULATORY"/>
    <property type="match status" value="1"/>
</dbReference>
<organism evidence="4 5">
    <name type="scientific">Algoriphagus halophytocola</name>
    <dbReference type="NCBI Taxonomy" id="2991499"/>
    <lineage>
        <taxon>Bacteria</taxon>
        <taxon>Pseudomonadati</taxon>
        <taxon>Bacteroidota</taxon>
        <taxon>Cytophagia</taxon>
        <taxon>Cytophagales</taxon>
        <taxon>Cyclobacteriaceae</taxon>
        <taxon>Algoriphagus</taxon>
    </lineage>
</organism>
<reference evidence="4" key="1">
    <citation type="submission" date="2022-10" db="EMBL/GenBank/DDBJ databases">
        <title>Algoriphagus sp. a novel bacteria isolate from halophytes salicornia europaea.</title>
        <authorList>
            <person name="Peng Y."/>
            <person name="Jiang L."/>
            <person name="Lee J."/>
        </authorList>
    </citation>
    <scope>NUCLEOTIDE SEQUENCE</scope>
    <source>
        <strain evidence="4">TR-M5</strain>
    </source>
</reference>
<proteinExistence type="predicted"/>
<dbReference type="SUPFAM" id="SSF52172">
    <property type="entry name" value="CheY-like"/>
    <property type="match status" value="1"/>
</dbReference>
<dbReference type="EMBL" id="CP110226">
    <property type="protein sequence ID" value="UZD23136.1"/>
    <property type="molecule type" value="Genomic_DNA"/>
</dbReference>